<dbReference type="Pfam" id="PF21530">
    <property type="entry name" value="Pif1_2B_dom"/>
    <property type="match status" value="1"/>
</dbReference>
<dbReference type="InterPro" id="IPR010285">
    <property type="entry name" value="DNA_helicase_pif1-like_DEAD"/>
</dbReference>
<keyword evidence="1" id="KW-0233">DNA recombination</keyword>
<dbReference type="GO" id="GO:0016787">
    <property type="term" value="F:hydrolase activity"/>
    <property type="evidence" value="ECO:0007669"/>
    <property type="project" value="UniProtKB-KW"/>
</dbReference>
<evidence type="ECO:0000313" key="5">
    <source>
        <dbReference type="Proteomes" id="UP001367508"/>
    </source>
</evidence>
<dbReference type="Gene3D" id="3.40.50.300">
    <property type="entry name" value="P-loop containing nucleotide triphosphate hydrolases"/>
    <property type="match status" value="1"/>
</dbReference>
<dbReference type="GO" id="GO:0043139">
    <property type="term" value="F:5'-3' DNA helicase activity"/>
    <property type="evidence" value="ECO:0007669"/>
    <property type="project" value="UniProtKB-EC"/>
</dbReference>
<evidence type="ECO:0000259" key="3">
    <source>
        <dbReference type="Pfam" id="PF21530"/>
    </source>
</evidence>
<dbReference type="SUPFAM" id="SSF52540">
    <property type="entry name" value="P-loop containing nucleoside triphosphate hydrolases"/>
    <property type="match status" value="2"/>
</dbReference>
<comment type="cofactor">
    <cofactor evidence="1">
        <name>Mg(2+)</name>
        <dbReference type="ChEBI" id="CHEBI:18420"/>
    </cofactor>
</comment>
<sequence length="908" mass="103757">MCSPSPLIDISNINVLSIKKQRQLSVGKHLLIPFDRSLQKTIPPAFNQTNTDGTIMNDVNSNPGDDVSNDPINGAFVEHVNKRGLPHAHILVFLHSTSKYLTPDHIDSIIYAEIPDEKVELELRKIVETLMIHGPCGAQNRKQDNGRTVQKDKVSVDNRYVVPYNKYLLLKYNAHINVEWCNQSRSIKYLFKYVNKGHDRVTASFYQNGQSCSKENTIDDIKLYYDCRYLSSCEAVWRIFAYDIHYREPSIERLSFHLPDQHAVVFQDDDTLDDIANRPSSITTKFLAWMGANKKYDEGRSLTYAEFPTKFVWKQSEHEWTIRKRGFSIGRLHFVPPGSGELYYLRLLLNRARGVQSYRDIRTVNDITYATFKDACYSLGILDDDKEYIDAIKQASHWGTAFFLRKLFVTLLIFNQIERPEIVWNSTCIYLSDDILYRQRQKITLSEYPIIPQPDIEFVSDFNNRLIMDELQYDKEKLASDHLSFLTKMIDEKMNIYNKIMESVDVGRSKIFFLYGYGTGKTFLWKSISAGIRSKGDIVLTVASSGITTLLLPGGRTTHSRFAIPIMVNEDSTCNIKQGSSLAELIIRAKLIIWDEAPMTHKYCFEAVDRTFRDIIRFSNPHSFNKPFGGKVIVFGGDFRQILPVIPKGSRQDVVHTSINSSYLWEFYEVLTLTKNMRLQNGSSNTEKEDLSTFSNWILSIGDGSIGDENEDSINVDIPPELIIKDSCHPIQCIVESTYPNFLDNVNDPSFFQNCAILAPTNEIVNAVNDYMLSLMSGESRTYLSFDNASNMNEHSIKVDDIHTSEFLNTINFSGLPNHEIKLKISVPIILLRNIDQTSEMCNGTRLVITQMANYILEAKSLFSHGQLYVAVSRVTSKKGLKLLITDEEGNCCGSICNVVYKEVFRNV</sequence>
<keyword evidence="1" id="KW-0234">DNA repair</keyword>
<proteinExistence type="inferred from homology"/>
<dbReference type="Proteomes" id="UP001367508">
    <property type="component" value="Unassembled WGS sequence"/>
</dbReference>
<dbReference type="InterPro" id="IPR049163">
    <property type="entry name" value="Pif1-like_2B_dom"/>
</dbReference>
<comment type="similarity">
    <text evidence="1">Belongs to the helicase family.</text>
</comment>
<keyword evidence="1" id="KW-0227">DNA damage</keyword>
<dbReference type="PANTHER" id="PTHR10492">
    <property type="match status" value="1"/>
</dbReference>
<gene>
    <name evidence="4" type="ORF">VNO77_02185</name>
</gene>
<feature type="domain" description="DNA helicase Pif1-like 2B" evidence="3">
    <location>
        <begin position="806"/>
        <end position="852"/>
    </location>
</feature>
<name>A0AAN9MYY6_CANGL</name>
<dbReference type="GO" id="GO:0005524">
    <property type="term" value="F:ATP binding"/>
    <property type="evidence" value="ECO:0007669"/>
    <property type="project" value="UniProtKB-KW"/>
</dbReference>
<dbReference type="AlphaFoldDB" id="A0AAN9MYY6"/>
<accession>A0AAN9MYY6</accession>
<keyword evidence="1" id="KW-0378">Hydrolase</keyword>
<dbReference type="EMBL" id="JAYMYQ010000001">
    <property type="protein sequence ID" value="KAK7360203.1"/>
    <property type="molecule type" value="Genomic_DNA"/>
</dbReference>
<comment type="catalytic activity">
    <reaction evidence="1">
        <text>ATP + H2O = ADP + phosphate + H(+)</text>
        <dbReference type="Rhea" id="RHEA:13065"/>
        <dbReference type="ChEBI" id="CHEBI:15377"/>
        <dbReference type="ChEBI" id="CHEBI:15378"/>
        <dbReference type="ChEBI" id="CHEBI:30616"/>
        <dbReference type="ChEBI" id="CHEBI:43474"/>
        <dbReference type="ChEBI" id="CHEBI:456216"/>
        <dbReference type="EC" id="5.6.2.3"/>
    </reaction>
</comment>
<keyword evidence="1" id="KW-0067">ATP-binding</keyword>
<dbReference type="Pfam" id="PF05970">
    <property type="entry name" value="PIF1"/>
    <property type="match status" value="1"/>
</dbReference>
<dbReference type="GO" id="GO:0006310">
    <property type="term" value="P:DNA recombination"/>
    <property type="evidence" value="ECO:0007669"/>
    <property type="project" value="UniProtKB-KW"/>
</dbReference>
<evidence type="ECO:0000256" key="1">
    <source>
        <dbReference type="RuleBase" id="RU363044"/>
    </source>
</evidence>
<reference evidence="4 5" key="1">
    <citation type="submission" date="2024-01" db="EMBL/GenBank/DDBJ databases">
        <title>The genomes of 5 underutilized Papilionoideae crops provide insights into root nodulation and disease resistanc.</title>
        <authorList>
            <person name="Jiang F."/>
        </authorList>
    </citation>
    <scope>NUCLEOTIDE SEQUENCE [LARGE SCALE GENOMIC DNA]</scope>
    <source>
        <strain evidence="4">LVBAO_FW01</strain>
        <tissue evidence="4">Leaves</tissue>
    </source>
</reference>
<protein>
    <recommendedName>
        <fullName evidence="1">ATP-dependent DNA helicase</fullName>
        <ecNumber evidence="1">5.6.2.3</ecNumber>
    </recommendedName>
</protein>
<evidence type="ECO:0000313" key="4">
    <source>
        <dbReference type="EMBL" id="KAK7360203.1"/>
    </source>
</evidence>
<organism evidence="4 5">
    <name type="scientific">Canavalia gladiata</name>
    <name type="common">Sword bean</name>
    <name type="synonym">Dolichos gladiatus</name>
    <dbReference type="NCBI Taxonomy" id="3824"/>
    <lineage>
        <taxon>Eukaryota</taxon>
        <taxon>Viridiplantae</taxon>
        <taxon>Streptophyta</taxon>
        <taxon>Embryophyta</taxon>
        <taxon>Tracheophyta</taxon>
        <taxon>Spermatophyta</taxon>
        <taxon>Magnoliopsida</taxon>
        <taxon>eudicotyledons</taxon>
        <taxon>Gunneridae</taxon>
        <taxon>Pentapetalae</taxon>
        <taxon>rosids</taxon>
        <taxon>fabids</taxon>
        <taxon>Fabales</taxon>
        <taxon>Fabaceae</taxon>
        <taxon>Papilionoideae</taxon>
        <taxon>50 kb inversion clade</taxon>
        <taxon>NPAAA clade</taxon>
        <taxon>indigoferoid/millettioid clade</taxon>
        <taxon>Phaseoleae</taxon>
        <taxon>Canavalia</taxon>
    </lineage>
</organism>
<dbReference type="GO" id="GO:0000723">
    <property type="term" value="P:telomere maintenance"/>
    <property type="evidence" value="ECO:0007669"/>
    <property type="project" value="InterPro"/>
</dbReference>
<feature type="domain" description="DNA helicase Pif1-like DEAD-box helicase" evidence="2">
    <location>
        <begin position="491"/>
        <end position="711"/>
    </location>
</feature>
<dbReference type="InterPro" id="IPR027417">
    <property type="entry name" value="P-loop_NTPase"/>
</dbReference>
<dbReference type="GO" id="GO:0006281">
    <property type="term" value="P:DNA repair"/>
    <property type="evidence" value="ECO:0007669"/>
    <property type="project" value="UniProtKB-KW"/>
</dbReference>
<dbReference type="PANTHER" id="PTHR10492:SF101">
    <property type="entry name" value="ATP-DEPENDENT DNA HELICASE"/>
    <property type="match status" value="1"/>
</dbReference>
<comment type="caution">
    <text evidence="4">The sequence shown here is derived from an EMBL/GenBank/DDBJ whole genome shotgun (WGS) entry which is preliminary data.</text>
</comment>
<keyword evidence="1" id="KW-0547">Nucleotide-binding</keyword>
<dbReference type="EC" id="5.6.2.3" evidence="1"/>
<evidence type="ECO:0000259" key="2">
    <source>
        <dbReference type="Pfam" id="PF05970"/>
    </source>
</evidence>
<keyword evidence="5" id="KW-1185">Reference proteome</keyword>
<keyword evidence="1" id="KW-0347">Helicase</keyword>